<proteinExistence type="predicted"/>
<dbReference type="AlphaFoldDB" id="A0A1I7NGX9"/>
<protein>
    <submittedName>
        <fullName evidence="1">Uncharacterized protein</fullName>
    </submittedName>
</protein>
<dbReference type="EMBL" id="FPCJ01000001">
    <property type="protein sequence ID" value="SFV33873.1"/>
    <property type="molecule type" value="Genomic_DNA"/>
</dbReference>
<dbReference type="OrthoDB" id="966023at2"/>
<reference evidence="2" key="1">
    <citation type="submission" date="2016-10" db="EMBL/GenBank/DDBJ databases">
        <authorList>
            <person name="Varghese N."/>
            <person name="Submissions S."/>
        </authorList>
    </citation>
    <scope>NUCLEOTIDE SEQUENCE [LARGE SCALE GENOMIC DNA]</scope>
    <source>
        <strain evidence="2">DSM 14807</strain>
    </source>
</reference>
<accession>A0A1I7NGX9</accession>
<evidence type="ECO:0000313" key="2">
    <source>
        <dbReference type="Proteomes" id="UP000199537"/>
    </source>
</evidence>
<dbReference type="STRING" id="1393122.SAMN05660895_1838"/>
<dbReference type="Proteomes" id="UP000199537">
    <property type="component" value="Unassembled WGS sequence"/>
</dbReference>
<dbReference type="RefSeq" id="WP_092460030.1">
    <property type="nucleotide sequence ID" value="NZ_FPCJ01000001.1"/>
</dbReference>
<gene>
    <name evidence="1" type="ORF">SAMN05660895_1838</name>
</gene>
<sequence>MIFIFRRLTANKPIFRQIESLVDKILEAKKVRAYRNTPQPDTSEWEREIDRLVYRLYDLTDDEKKIIENQK</sequence>
<evidence type="ECO:0000313" key="1">
    <source>
        <dbReference type="EMBL" id="SFV33873.1"/>
    </source>
</evidence>
<name>A0A1I7NGX9_9BACT</name>
<organism evidence="1 2">
    <name type="scientific">Thermoflavifilum thermophilum</name>
    <dbReference type="NCBI Taxonomy" id="1393122"/>
    <lineage>
        <taxon>Bacteria</taxon>
        <taxon>Pseudomonadati</taxon>
        <taxon>Bacteroidota</taxon>
        <taxon>Chitinophagia</taxon>
        <taxon>Chitinophagales</taxon>
        <taxon>Chitinophagaceae</taxon>
        <taxon>Thermoflavifilum</taxon>
    </lineage>
</organism>
<keyword evidence="2" id="KW-1185">Reference proteome</keyword>